<feature type="chain" id="PRO_5004932296" description="Ig-like domain-containing protein" evidence="1">
    <location>
        <begin position="23"/>
        <end position="406"/>
    </location>
</feature>
<dbReference type="HOGENOM" id="CLU_028612_0_0_1"/>
<dbReference type="RefSeq" id="XP_007743826.1">
    <property type="nucleotide sequence ID" value="XM_007745636.1"/>
</dbReference>
<dbReference type="eggNOG" id="ENOG502S2BG">
    <property type="taxonomic scope" value="Eukaryota"/>
</dbReference>
<evidence type="ECO:0000313" key="3">
    <source>
        <dbReference type="Proteomes" id="UP000019471"/>
    </source>
</evidence>
<gene>
    <name evidence="2" type="ORF">A1O5_05033</name>
</gene>
<dbReference type="GeneID" id="19189753"/>
<proteinExistence type="predicted"/>
<name>W9WSP2_9EURO</name>
<dbReference type="STRING" id="1182543.W9WSP2"/>
<evidence type="ECO:0000256" key="1">
    <source>
        <dbReference type="SAM" id="SignalP"/>
    </source>
</evidence>
<keyword evidence="3" id="KW-1185">Reference proteome</keyword>
<comment type="caution">
    <text evidence="2">The sequence shown here is derived from an EMBL/GenBank/DDBJ whole genome shotgun (WGS) entry which is preliminary data.</text>
</comment>
<evidence type="ECO:0000313" key="2">
    <source>
        <dbReference type="EMBL" id="EXJ71227.1"/>
    </source>
</evidence>
<reference evidence="2 3" key="1">
    <citation type="submission" date="2013-03" db="EMBL/GenBank/DDBJ databases">
        <title>The Genome Sequence of Cladophialophora psammophila CBS 110553.</title>
        <authorList>
            <consortium name="The Broad Institute Genomics Platform"/>
            <person name="Cuomo C."/>
            <person name="de Hoog S."/>
            <person name="Gorbushina A."/>
            <person name="Walker B."/>
            <person name="Young S.K."/>
            <person name="Zeng Q."/>
            <person name="Gargeya S."/>
            <person name="Fitzgerald M."/>
            <person name="Haas B."/>
            <person name="Abouelleil A."/>
            <person name="Allen A.W."/>
            <person name="Alvarado L."/>
            <person name="Arachchi H.M."/>
            <person name="Berlin A.M."/>
            <person name="Chapman S.B."/>
            <person name="Gainer-Dewar J."/>
            <person name="Goldberg J."/>
            <person name="Griggs A."/>
            <person name="Gujja S."/>
            <person name="Hansen M."/>
            <person name="Howarth C."/>
            <person name="Imamovic A."/>
            <person name="Ireland A."/>
            <person name="Larimer J."/>
            <person name="McCowan C."/>
            <person name="Murphy C."/>
            <person name="Pearson M."/>
            <person name="Poon T.W."/>
            <person name="Priest M."/>
            <person name="Roberts A."/>
            <person name="Saif S."/>
            <person name="Shea T."/>
            <person name="Sisk P."/>
            <person name="Sykes S."/>
            <person name="Wortman J."/>
            <person name="Nusbaum C."/>
            <person name="Birren B."/>
        </authorList>
    </citation>
    <scope>NUCLEOTIDE SEQUENCE [LARGE SCALE GENOMIC DNA]</scope>
    <source>
        <strain evidence="2 3">CBS 110553</strain>
    </source>
</reference>
<dbReference type="EMBL" id="AMGX01000007">
    <property type="protein sequence ID" value="EXJ71227.1"/>
    <property type="molecule type" value="Genomic_DNA"/>
</dbReference>
<protein>
    <recommendedName>
        <fullName evidence="4">Ig-like domain-containing protein</fullName>
    </recommendedName>
</protein>
<keyword evidence="1" id="KW-0732">Signal</keyword>
<dbReference type="PANTHER" id="PTHR38122:SF1">
    <property type="entry name" value="GLYCOPROTEIN X"/>
    <property type="match status" value="1"/>
</dbReference>
<dbReference type="AlphaFoldDB" id="W9WSP2"/>
<accession>W9WSP2</accession>
<dbReference type="PANTHER" id="PTHR38122">
    <property type="entry name" value="GLYCOPROTEIN X"/>
    <property type="match status" value="1"/>
</dbReference>
<sequence length="406" mass="43680">MDMRRLKLVGLVGSLLVTLAQAGNGGDSSWGSSSCATVYSTVWSVSTEYVPTTTTEEKTVYSTETDYVTVTTTDTVYVTDTTTQISVQPTTIVDVTTETDIESTTIVSPTTIHETTTVVKPTTIVSPTTVVSVSTIISVQLSTVTDTVPTTVISVSATTATVSTYPGLVTCTSRIVNPTYTPKAPLPTNYLWGCAPGTICTPPQIGCNWEQNPPADTYVCAPEECKPVPELFLPANLSSLWPNPTESTCAWDEAPQGYFHLNPQHFGLSFAIFDVYGQPLCPAPTTTSTWADWSTIAKPTPPPKPTSTWAPKMPRRGLMANPIAEIVSRQNFLSAPAQCYRIYDAASQAGQAVGLVYDLLCPASTTFQQALTQCRACAQQYAGSSTGTETFPELQNYFQYCQTHTS</sequence>
<dbReference type="OrthoDB" id="5414836at2759"/>
<dbReference type="Proteomes" id="UP000019471">
    <property type="component" value="Unassembled WGS sequence"/>
</dbReference>
<feature type="signal peptide" evidence="1">
    <location>
        <begin position="1"/>
        <end position="22"/>
    </location>
</feature>
<organism evidence="2 3">
    <name type="scientific">Cladophialophora psammophila CBS 110553</name>
    <dbReference type="NCBI Taxonomy" id="1182543"/>
    <lineage>
        <taxon>Eukaryota</taxon>
        <taxon>Fungi</taxon>
        <taxon>Dikarya</taxon>
        <taxon>Ascomycota</taxon>
        <taxon>Pezizomycotina</taxon>
        <taxon>Eurotiomycetes</taxon>
        <taxon>Chaetothyriomycetidae</taxon>
        <taxon>Chaetothyriales</taxon>
        <taxon>Herpotrichiellaceae</taxon>
        <taxon>Cladophialophora</taxon>
    </lineage>
</organism>
<evidence type="ECO:0008006" key="4">
    <source>
        <dbReference type="Google" id="ProtNLM"/>
    </source>
</evidence>